<comment type="catalytic activity">
    <reaction evidence="2">
        <text>oxidized coenzyme F420-(gamma-L-Glu)(n) + a quinol + H(+) = reduced coenzyme F420-(gamma-L-Glu)(n) + a quinone</text>
        <dbReference type="Rhea" id="RHEA:39663"/>
        <dbReference type="Rhea" id="RHEA-COMP:12939"/>
        <dbReference type="Rhea" id="RHEA-COMP:14378"/>
        <dbReference type="ChEBI" id="CHEBI:15378"/>
        <dbReference type="ChEBI" id="CHEBI:24646"/>
        <dbReference type="ChEBI" id="CHEBI:132124"/>
        <dbReference type="ChEBI" id="CHEBI:133980"/>
        <dbReference type="ChEBI" id="CHEBI:139511"/>
    </reaction>
</comment>
<dbReference type="InterPro" id="IPR004378">
    <property type="entry name" value="F420H2_quin_Rdtase"/>
</dbReference>
<dbReference type="Proteomes" id="UP000517916">
    <property type="component" value="Unassembled WGS sequence"/>
</dbReference>
<gene>
    <name evidence="3" type="ORF">BC739_002280</name>
</gene>
<comment type="caution">
    <text evidence="3">The sequence shown here is derived from an EMBL/GenBank/DDBJ whole genome shotgun (WGS) entry which is preliminary data.</text>
</comment>
<dbReference type="Gene3D" id="2.30.110.10">
    <property type="entry name" value="Electron Transport, Fmn-binding Protein, Chain A"/>
    <property type="match status" value="1"/>
</dbReference>
<protein>
    <submittedName>
        <fullName evidence="3">Deazaflavin-dependent oxidoreductase (Nitroreductase family)</fullName>
    </submittedName>
</protein>
<evidence type="ECO:0000313" key="4">
    <source>
        <dbReference type="Proteomes" id="UP000517916"/>
    </source>
</evidence>
<evidence type="ECO:0000313" key="3">
    <source>
        <dbReference type="EMBL" id="MBA8925081.1"/>
    </source>
</evidence>
<organism evidence="3 4">
    <name type="scientific">Kutzneria viridogrisea</name>
    <dbReference type="NCBI Taxonomy" id="47990"/>
    <lineage>
        <taxon>Bacteria</taxon>
        <taxon>Bacillati</taxon>
        <taxon>Actinomycetota</taxon>
        <taxon>Actinomycetes</taxon>
        <taxon>Pseudonocardiales</taxon>
        <taxon>Pseudonocardiaceae</taxon>
        <taxon>Kutzneria</taxon>
    </lineage>
</organism>
<dbReference type="RefSeq" id="WP_182837202.1">
    <property type="nucleotide sequence ID" value="NZ_BAAABQ010000096.1"/>
</dbReference>
<comment type="similarity">
    <text evidence="1">Belongs to the F420H(2)-dependent quinone reductase family.</text>
</comment>
<accession>A0ABR6BDZ0</accession>
<dbReference type="SUPFAM" id="SSF50475">
    <property type="entry name" value="FMN-binding split barrel"/>
    <property type="match status" value="1"/>
</dbReference>
<sequence length="145" mass="15911">MAAPNDMRAFNRAIIEEFRANNGLVGHEALRGARIVLLTTTGVRTGKPHTTPLGDLGEEPGRTVLWASNLGAAEHPAWYRNLLARPEVVLERRTPAGVLERVEGRAVTATGQERERLLVALRASRPEIAAHQDRTDREIPLVVVS</sequence>
<dbReference type="NCBIfam" id="TIGR00026">
    <property type="entry name" value="hi_GC_TIGR00026"/>
    <property type="match status" value="1"/>
</dbReference>
<keyword evidence="4" id="KW-1185">Reference proteome</keyword>
<evidence type="ECO:0000256" key="2">
    <source>
        <dbReference type="ARBA" id="ARBA00049106"/>
    </source>
</evidence>
<dbReference type="EMBL" id="JACJID010000002">
    <property type="protein sequence ID" value="MBA8925081.1"/>
    <property type="molecule type" value="Genomic_DNA"/>
</dbReference>
<dbReference type="PANTHER" id="PTHR39428">
    <property type="entry name" value="F420H(2)-DEPENDENT QUINONE REDUCTASE RV1261C"/>
    <property type="match status" value="1"/>
</dbReference>
<reference evidence="3 4" key="1">
    <citation type="submission" date="2020-08" db="EMBL/GenBank/DDBJ databases">
        <title>Genomic Encyclopedia of Archaeal and Bacterial Type Strains, Phase II (KMG-II): from individual species to whole genera.</title>
        <authorList>
            <person name="Goeker M."/>
        </authorList>
    </citation>
    <scope>NUCLEOTIDE SEQUENCE [LARGE SCALE GENOMIC DNA]</scope>
    <source>
        <strain evidence="3 4">DSM 43850</strain>
    </source>
</reference>
<name>A0ABR6BDZ0_9PSEU</name>
<dbReference type="InterPro" id="IPR012349">
    <property type="entry name" value="Split_barrel_FMN-bd"/>
</dbReference>
<dbReference type="PANTHER" id="PTHR39428:SF1">
    <property type="entry name" value="F420H(2)-DEPENDENT QUINONE REDUCTASE RV1261C"/>
    <property type="match status" value="1"/>
</dbReference>
<dbReference type="Pfam" id="PF04075">
    <property type="entry name" value="F420H2_quin_red"/>
    <property type="match status" value="1"/>
</dbReference>
<proteinExistence type="inferred from homology"/>
<evidence type="ECO:0000256" key="1">
    <source>
        <dbReference type="ARBA" id="ARBA00008710"/>
    </source>
</evidence>